<evidence type="ECO:0008006" key="3">
    <source>
        <dbReference type="Google" id="ProtNLM"/>
    </source>
</evidence>
<sequence length="177" mass="19744">MHDFLDHFANHGDPFMPFPDNAPKPDDLPGLDPNEIAQMPVDLLAILQHEVDERLKQSKAAKARLDGALTIRYATRAEEARRTAGKDTGTVRLDDGDFTVVADLPKRVDWDQEQLAAMVERIRAAGDDPSQYIDVTYKVPERKYAAWPEAIRQGFEPARTVKTGALKVAILPREGAQ</sequence>
<accession>A0A1Y5RM91</accession>
<evidence type="ECO:0000313" key="2">
    <source>
        <dbReference type="Proteomes" id="UP000193409"/>
    </source>
</evidence>
<dbReference type="Proteomes" id="UP000193409">
    <property type="component" value="Unassembled WGS sequence"/>
</dbReference>
<dbReference type="AlphaFoldDB" id="A0A1Y5RM91"/>
<evidence type="ECO:0000313" key="1">
    <source>
        <dbReference type="EMBL" id="SLN20738.1"/>
    </source>
</evidence>
<reference evidence="1 2" key="1">
    <citation type="submission" date="2017-03" db="EMBL/GenBank/DDBJ databases">
        <authorList>
            <person name="Afonso C.L."/>
            <person name="Miller P.J."/>
            <person name="Scott M.A."/>
            <person name="Spackman E."/>
            <person name="Goraichik I."/>
            <person name="Dimitrov K.M."/>
            <person name="Suarez D.L."/>
            <person name="Swayne D.E."/>
        </authorList>
    </citation>
    <scope>NUCLEOTIDE SEQUENCE [LARGE SCALE GENOMIC DNA]</scope>
    <source>
        <strain evidence="1 2">CECT 7680</strain>
    </source>
</reference>
<protein>
    <recommendedName>
        <fullName evidence="3">Bacteriophage Mu Gam like protein</fullName>
    </recommendedName>
</protein>
<proteinExistence type="predicted"/>
<dbReference type="EMBL" id="FWFQ01000003">
    <property type="protein sequence ID" value="SLN20738.1"/>
    <property type="molecule type" value="Genomic_DNA"/>
</dbReference>
<organism evidence="1 2">
    <name type="scientific">Pseudoruegeria aquimaris</name>
    <dbReference type="NCBI Taxonomy" id="393663"/>
    <lineage>
        <taxon>Bacteria</taxon>
        <taxon>Pseudomonadati</taxon>
        <taxon>Pseudomonadota</taxon>
        <taxon>Alphaproteobacteria</taxon>
        <taxon>Rhodobacterales</taxon>
        <taxon>Roseobacteraceae</taxon>
        <taxon>Pseudoruegeria</taxon>
    </lineage>
</organism>
<keyword evidence="2" id="KW-1185">Reference proteome</keyword>
<name>A0A1Y5RM91_9RHOB</name>
<gene>
    <name evidence="1" type="ORF">PSA7680_00759</name>
</gene>